<evidence type="ECO:0000313" key="1">
    <source>
        <dbReference type="EMBL" id="MFD1546241.1"/>
    </source>
</evidence>
<dbReference type="EMBL" id="JBHUCM010000063">
    <property type="protein sequence ID" value="MFD1546241.1"/>
    <property type="molecule type" value="Genomic_DNA"/>
</dbReference>
<dbReference type="RefSeq" id="WP_219539926.1">
    <property type="nucleotide sequence ID" value="NZ_JAHKRM010000094.1"/>
</dbReference>
<evidence type="ECO:0008006" key="3">
    <source>
        <dbReference type="Google" id="ProtNLM"/>
    </source>
</evidence>
<gene>
    <name evidence="1" type="ORF">ACFSJ0_55055</name>
</gene>
<sequence>MLAAVVVTAGSGVSAAQAEAGQQAALATKPLVRYFDGLKHYVTSTGRPGPAYREESRVPILTTPVSGLTKVIYSCLAGDAERDQFLTGEADCENSVRPVKNNKLIQQEGYLYKRRQLAATQPLYRCYVPHTQSHFVSVRSDCEKTPTSNVISEGVLGYFSPVGR</sequence>
<keyword evidence="2" id="KW-1185">Reference proteome</keyword>
<protein>
    <recommendedName>
        <fullName evidence="3">Subtilisin inhibitor domain-containing protein</fullName>
    </recommendedName>
</protein>
<organism evidence="1 2">
    <name type="scientific">Nonomuraea guangzhouensis</name>
    <dbReference type="NCBI Taxonomy" id="1291555"/>
    <lineage>
        <taxon>Bacteria</taxon>
        <taxon>Bacillati</taxon>
        <taxon>Actinomycetota</taxon>
        <taxon>Actinomycetes</taxon>
        <taxon>Streptosporangiales</taxon>
        <taxon>Streptosporangiaceae</taxon>
        <taxon>Nonomuraea</taxon>
    </lineage>
</organism>
<reference evidence="2" key="1">
    <citation type="journal article" date="2019" name="Int. J. Syst. Evol. Microbiol.">
        <title>The Global Catalogue of Microorganisms (GCM) 10K type strain sequencing project: providing services to taxonomists for standard genome sequencing and annotation.</title>
        <authorList>
            <consortium name="The Broad Institute Genomics Platform"/>
            <consortium name="The Broad Institute Genome Sequencing Center for Infectious Disease"/>
            <person name="Wu L."/>
            <person name="Ma J."/>
        </authorList>
    </citation>
    <scope>NUCLEOTIDE SEQUENCE [LARGE SCALE GENOMIC DNA]</scope>
    <source>
        <strain evidence="2">CGMCC 1.15399</strain>
    </source>
</reference>
<proteinExistence type="predicted"/>
<comment type="caution">
    <text evidence="1">The sequence shown here is derived from an EMBL/GenBank/DDBJ whole genome shotgun (WGS) entry which is preliminary data.</text>
</comment>
<evidence type="ECO:0000313" key="2">
    <source>
        <dbReference type="Proteomes" id="UP001597097"/>
    </source>
</evidence>
<accession>A0ABW4GVU7</accession>
<dbReference type="Proteomes" id="UP001597097">
    <property type="component" value="Unassembled WGS sequence"/>
</dbReference>
<name>A0ABW4GVU7_9ACTN</name>